<gene>
    <name evidence="2" type="ORF">CJ204_07275</name>
</gene>
<reference evidence="2 3" key="1">
    <citation type="submission" date="2017-09" db="EMBL/GenBank/DDBJ databases">
        <title>Bacterial strain isolated from the female urinary microbiota.</title>
        <authorList>
            <person name="Thomas-White K."/>
            <person name="Kumar N."/>
            <person name="Forster S."/>
            <person name="Putonti C."/>
            <person name="Lawley T."/>
            <person name="Wolfe A.J."/>
        </authorList>
    </citation>
    <scope>NUCLEOTIDE SEQUENCE [LARGE SCALE GENOMIC DNA]</scope>
    <source>
        <strain evidence="2 3">UMB0908</strain>
    </source>
</reference>
<dbReference type="RefSeq" id="WP_102212995.1">
    <property type="nucleotide sequence ID" value="NZ_PNHF01000015.1"/>
</dbReference>
<comment type="caution">
    <text evidence="2">The sequence shown here is derived from an EMBL/GenBank/DDBJ whole genome shotgun (WGS) entry which is preliminary data.</text>
</comment>
<proteinExistence type="predicted"/>
<sequence length="119" mass="12774">MPNTVFMTDDKSADNNDACIPLLPPDMASLTINKVGIDDRTTPLPGAQFALYPAAADGTFDPNATPVAGPVGDAPRWENLAPGKYYVVEAKAPDEYQLLPQPVGMGMVLLNLGLFRREQ</sequence>
<feature type="domain" description="SpaA-like prealbumin fold" evidence="1">
    <location>
        <begin position="29"/>
        <end position="102"/>
    </location>
</feature>
<evidence type="ECO:0000313" key="3">
    <source>
        <dbReference type="Proteomes" id="UP000235363"/>
    </source>
</evidence>
<protein>
    <recommendedName>
        <fullName evidence="1">SpaA-like prealbumin fold domain-containing protein</fullName>
    </recommendedName>
</protein>
<dbReference type="InterPro" id="IPR041033">
    <property type="entry name" value="SpaA_PFL_dom_1"/>
</dbReference>
<dbReference type="AlphaFoldDB" id="A0A2N6SYI5"/>
<accession>A0A2N6SYI5</accession>
<dbReference type="Pfam" id="PF17802">
    <property type="entry name" value="SpaA"/>
    <property type="match status" value="1"/>
</dbReference>
<dbReference type="InterPro" id="IPR013783">
    <property type="entry name" value="Ig-like_fold"/>
</dbReference>
<evidence type="ECO:0000313" key="2">
    <source>
        <dbReference type="EMBL" id="PMC62123.1"/>
    </source>
</evidence>
<dbReference type="Gene3D" id="2.60.40.10">
    <property type="entry name" value="Immunoglobulins"/>
    <property type="match status" value="1"/>
</dbReference>
<organism evidence="2 3">
    <name type="scientific">Corynebacterium xerosis</name>
    <dbReference type="NCBI Taxonomy" id="1725"/>
    <lineage>
        <taxon>Bacteria</taxon>
        <taxon>Bacillati</taxon>
        <taxon>Actinomycetota</taxon>
        <taxon>Actinomycetes</taxon>
        <taxon>Mycobacteriales</taxon>
        <taxon>Corynebacteriaceae</taxon>
        <taxon>Corynebacterium</taxon>
    </lineage>
</organism>
<dbReference type="EMBL" id="PNHF01000015">
    <property type="protein sequence ID" value="PMC62123.1"/>
    <property type="molecule type" value="Genomic_DNA"/>
</dbReference>
<evidence type="ECO:0000259" key="1">
    <source>
        <dbReference type="Pfam" id="PF17802"/>
    </source>
</evidence>
<name>A0A2N6SYI5_9CORY</name>
<dbReference type="GO" id="GO:0005975">
    <property type="term" value="P:carbohydrate metabolic process"/>
    <property type="evidence" value="ECO:0007669"/>
    <property type="project" value="UniProtKB-ARBA"/>
</dbReference>
<dbReference type="Proteomes" id="UP000235363">
    <property type="component" value="Unassembled WGS sequence"/>
</dbReference>